<organism evidence="2">
    <name type="scientific">Fagus sylvatica</name>
    <name type="common">Beechnut</name>
    <dbReference type="NCBI Taxonomy" id="28930"/>
    <lineage>
        <taxon>Eukaryota</taxon>
        <taxon>Viridiplantae</taxon>
        <taxon>Streptophyta</taxon>
        <taxon>Embryophyta</taxon>
        <taxon>Tracheophyta</taxon>
        <taxon>Spermatophyta</taxon>
        <taxon>Magnoliopsida</taxon>
        <taxon>eudicotyledons</taxon>
        <taxon>Gunneridae</taxon>
        <taxon>Pentapetalae</taxon>
        <taxon>rosids</taxon>
        <taxon>fabids</taxon>
        <taxon>Fagales</taxon>
        <taxon>Fagaceae</taxon>
        <taxon>Fagus</taxon>
    </lineage>
</organism>
<proteinExistence type="predicted"/>
<feature type="region of interest" description="Disordered" evidence="1">
    <location>
        <begin position="453"/>
        <end position="497"/>
    </location>
</feature>
<accession>A0A2N9J3E2</accession>
<feature type="compositionally biased region" description="Basic and acidic residues" evidence="1">
    <location>
        <begin position="160"/>
        <end position="178"/>
    </location>
</feature>
<dbReference type="EMBL" id="OIVN01006374">
    <property type="protein sequence ID" value="SPD31712.1"/>
    <property type="molecule type" value="Genomic_DNA"/>
</dbReference>
<name>A0A2N9J3E2_FAGSY</name>
<sequence length="1089" mass="121384">MMMKAKKQWETSVTICLKNMGIDDLCEISTVVRRMLMCEISRSWTDLRNKEQDKDDGRKTRTTVGKHLPVPAKVPPMPLSEILVENALDSSHFSLRRFFVGVCRVVESEGRALDFGELVPSDCVLRRLSEEFFGLVSPALDTWKVVRGLMVSEESSWHEVRSEELPEGLSDRDEDSRSQGEAPSISGSSRAVGPDDSWTARYYLSKVVDVEDLDRYRRKYQIPEDVVLRIPESDEVACSSRSGDVAFYEADFNAGVRFPLQPLMRELLDRLNLSPGQLAPNAWRTVVGSMVMWKVLSGGKDDLTVDELLFCYKPCQIPASPGFWSLNMRQRGLKLVVGTPTSNWEWKDDYVFVCGDNWEGLSHEKDDHFIPIRREWGVPSFSALKRPKLDSDGHNRVLRALHHSEHHYKHFVRPELLALYSFGPEPSEAVLSLQEINQKRMATAKLNREKLRKMMSQQDEAPLTLGKKRKTDSSSKKVMDERSLPLPPPAPKLSISEPVSAPSVEVIEVPSAPSSSKSVEKVPTLPRDASLASRRAKTVVTKDDVSEYDKVNTDVVKVAGVHSLMKGLTEFTVIANRCLQWEEALMKHKVQLSEAAQANQRLTALVNEMTLDRDRVVGEMASLKVEMAVKEDELKKEVSAVEDFKSSEAYDDNNTKYFLAGFSLLKRQAKEKYPDLDFEAFQPFEDDKSVMPVEDACCFVQALKVVLTLVVLLKQLRLLCGPLACCFVQALKVVNEPLACCYVQALKVVSENLACCYVQALKVVSEPLACCYVQALKVVSEPLACCYVQTLKVVSEPLACCYVQALKVLRLLCGPLACCFVQALKVVLTLVVLFKQLRLLCGPLACCFVQALKVVNEPLACCYVQALKVVSENLACCYVQALKVVSEPLACCYVQALKVVSEPLACCYVQTLKVVSEPLACCYVQALKVLRLLCGPLACCFVQALKVVLTLVVLFKQLRLLCGPLACCFVQALKVVNEPLACCYVQALKVVSENLACCYVQALKVVSEPLACCYVQALKVVSEPLACCYVQALKVVSEPLACCYVQALKVVSEPLACCYVQALKVICELWRVENGGGDARWTLLFISLF</sequence>
<evidence type="ECO:0000313" key="2">
    <source>
        <dbReference type="EMBL" id="SPD31712.1"/>
    </source>
</evidence>
<feature type="compositionally biased region" description="Polar residues" evidence="1">
    <location>
        <begin position="179"/>
        <end position="189"/>
    </location>
</feature>
<feature type="compositionally biased region" description="Basic and acidic residues" evidence="1">
    <location>
        <begin position="49"/>
        <end position="59"/>
    </location>
</feature>
<reference evidence="2" key="1">
    <citation type="submission" date="2018-02" db="EMBL/GenBank/DDBJ databases">
        <authorList>
            <person name="Cohen D.B."/>
            <person name="Kent A.D."/>
        </authorList>
    </citation>
    <scope>NUCLEOTIDE SEQUENCE</scope>
</reference>
<dbReference type="AlphaFoldDB" id="A0A2N9J3E2"/>
<evidence type="ECO:0000256" key="1">
    <source>
        <dbReference type="SAM" id="MobiDB-lite"/>
    </source>
</evidence>
<feature type="region of interest" description="Disordered" evidence="1">
    <location>
        <begin position="160"/>
        <end position="192"/>
    </location>
</feature>
<protein>
    <submittedName>
        <fullName evidence="2">Uncharacterized protein</fullName>
    </submittedName>
</protein>
<gene>
    <name evidence="2" type="ORF">FSB_LOCUS59594</name>
</gene>
<feature type="region of interest" description="Disordered" evidence="1">
    <location>
        <begin position="49"/>
        <end position="70"/>
    </location>
</feature>
<feature type="compositionally biased region" description="Basic and acidic residues" evidence="1">
    <location>
        <begin position="471"/>
        <end position="483"/>
    </location>
</feature>